<keyword evidence="4" id="KW-0862">Zinc</keyword>
<dbReference type="FunFam" id="3.30.160.60:FF:000100">
    <property type="entry name" value="Zinc finger 45-like"/>
    <property type="match status" value="1"/>
</dbReference>
<comment type="caution">
    <text evidence="8">The sequence shown here is derived from an EMBL/GenBank/DDBJ whole genome shotgun (WGS) entry which is preliminary data.</text>
</comment>
<feature type="domain" description="C2H2-type" evidence="7">
    <location>
        <begin position="103"/>
        <end position="130"/>
    </location>
</feature>
<dbReference type="Gene3D" id="3.30.160.60">
    <property type="entry name" value="Classic Zinc Finger"/>
    <property type="match status" value="2"/>
</dbReference>
<dbReference type="Pfam" id="PF00096">
    <property type="entry name" value="zf-C2H2"/>
    <property type="match status" value="1"/>
</dbReference>
<feature type="region of interest" description="Disordered" evidence="6">
    <location>
        <begin position="47"/>
        <end position="67"/>
    </location>
</feature>
<dbReference type="InterPro" id="IPR036236">
    <property type="entry name" value="Znf_C2H2_sf"/>
</dbReference>
<dbReference type="OrthoDB" id="6365676at2759"/>
<proteinExistence type="predicted"/>
<sequence length="282" mass="31101">MDDPVSIIGEEDTLDFYGFTDMKPPTMPNVKDAAAATETLEMISTTKAKKLHPHHGTNASSDAAGLPSKPKKYHCCFAQCGKEFSTSGHLARHYRIHTGEKNYACSKCGARFSRQDNCNQHAKSHTKADVKAPVKDNKEPMKLPMKSPLSIASTESLLESDRPRPVHTTSYAGSHIAFSEADYASSSNGFLNDLELSPDFQARYEFGTPHALSKLPESLFDMLARPETCPPNLVYDSSVAETDESTYSFNNNDFISEEDFFNWSAGITYPEGEDGIEVPLDI</sequence>
<evidence type="ECO:0000256" key="1">
    <source>
        <dbReference type="ARBA" id="ARBA00022723"/>
    </source>
</evidence>
<evidence type="ECO:0000256" key="6">
    <source>
        <dbReference type="SAM" id="MobiDB-lite"/>
    </source>
</evidence>
<dbReference type="GO" id="GO:0005667">
    <property type="term" value="C:transcription regulator complex"/>
    <property type="evidence" value="ECO:0007669"/>
    <property type="project" value="TreeGrafter"/>
</dbReference>
<evidence type="ECO:0000256" key="4">
    <source>
        <dbReference type="ARBA" id="ARBA00022833"/>
    </source>
</evidence>
<dbReference type="InterPro" id="IPR013087">
    <property type="entry name" value="Znf_C2H2_type"/>
</dbReference>
<dbReference type="eggNOG" id="KOG1721">
    <property type="taxonomic scope" value="Eukaryota"/>
</dbReference>
<keyword evidence="2" id="KW-0677">Repeat</keyword>
<accession>R4XA21</accession>
<feature type="domain" description="C2H2-type" evidence="7">
    <location>
        <begin position="73"/>
        <end position="102"/>
    </location>
</feature>
<dbReference type="GO" id="GO:0000981">
    <property type="term" value="F:DNA-binding transcription factor activity, RNA polymerase II-specific"/>
    <property type="evidence" value="ECO:0007669"/>
    <property type="project" value="UniProtKB-ARBA"/>
</dbReference>
<dbReference type="SMART" id="SM00355">
    <property type="entry name" value="ZnF_C2H2"/>
    <property type="match status" value="2"/>
</dbReference>
<dbReference type="EMBL" id="CAHR02000094">
    <property type="protein sequence ID" value="CCG82633.1"/>
    <property type="molecule type" value="Genomic_DNA"/>
</dbReference>
<dbReference type="Proteomes" id="UP000013776">
    <property type="component" value="Unassembled WGS sequence"/>
</dbReference>
<dbReference type="PROSITE" id="PS50157">
    <property type="entry name" value="ZINC_FINGER_C2H2_2"/>
    <property type="match status" value="2"/>
</dbReference>
<dbReference type="GO" id="GO:0008270">
    <property type="term" value="F:zinc ion binding"/>
    <property type="evidence" value="ECO:0007669"/>
    <property type="project" value="UniProtKB-KW"/>
</dbReference>
<dbReference type="VEuPathDB" id="FungiDB:TAPDE_002723"/>
<name>R4XA21_TAPDE</name>
<evidence type="ECO:0000256" key="3">
    <source>
        <dbReference type="ARBA" id="ARBA00022771"/>
    </source>
</evidence>
<evidence type="ECO:0000256" key="2">
    <source>
        <dbReference type="ARBA" id="ARBA00022737"/>
    </source>
</evidence>
<dbReference type="SUPFAM" id="SSF57667">
    <property type="entry name" value="beta-beta-alpha zinc fingers"/>
    <property type="match status" value="1"/>
</dbReference>
<keyword evidence="3 5" id="KW-0863">Zinc-finger</keyword>
<dbReference type="GO" id="GO:0000785">
    <property type="term" value="C:chromatin"/>
    <property type="evidence" value="ECO:0007669"/>
    <property type="project" value="TreeGrafter"/>
</dbReference>
<keyword evidence="1" id="KW-0479">Metal-binding</keyword>
<dbReference type="PROSITE" id="PS00028">
    <property type="entry name" value="ZINC_FINGER_C2H2_1"/>
    <property type="match status" value="2"/>
</dbReference>
<evidence type="ECO:0000256" key="5">
    <source>
        <dbReference type="PROSITE-ProRule" id="PRU00042"/>
    </source>
</evidence>
<dbReference type="AlphaFoldDB" id="R4XA21"/>
<gene>
    <name evidence="8" type="ORF">TAPDE_002723</name>
</gene>
<dbReference type="STRING" id="1097556.R4XA21"/>
<dbReference type="PANTHER" id="PTHR14003">
    <property type="entry name" value="TRANSCRIPTIONAL REPRESSOR PROTEIN YY"/>
    <property type="match status" value="1"/>
</dbReference>
<dbReference type="PANTHER" id="PTHR14003:SF19">
    <property type="entry name" value="YY2 TRANSCRIPTION FACTOR"/>
    <property type="match status" value="1"/>
</dbReference>
<evidence type="ECO:0000259" key="7">
    <source>
        <dbReference type="PROSITE" id="PS50157"/>
    </source>
</evidence>
<evidence type="ECO:0000313" key="8">
    <source>
        <dbReference type="EMBL" id="CCG82633.1"/>
    </source>
</evidence>
<organism evidence="8 9">
    <name type="scientific">Taphrina deformans (strain PYCC 5710 / ATCC 11124 / CBS 356.35 / IMI 108563 / JCM 9778 / NBRC 8474)</name>
    <name type="common">Peach leaf curl fungus</name>
    <name type="synonym">Lalaria deformans</name>
    <dbReference type="NCBI Taxonomy" id="1097556"/>
    <lineage>
        <taxon>Eukaryota</taxon>
        <taxon>Fungi</taxon>
        <taxon>Dikarya</taxon>
        <taxon>Ascomycota</taxon>
        <taxon>Taphrinomycotina</taxon>
        <taxon>Taphrinomycetes</taxon>
        <taxon>Taphrinales</taxon>
        <taxon>Taphrinaceae</taxon>
        <taxon>Taphrina</taxon>
    </lineage>
</organism>
<evidence type="ECO:0000313" key="9">
    <source>
        <dbReference type="Proteomes" id="UP000013776"/>
    </source>
</evidence>
<dbReference type="FunFam" id="3.30.160.60:FF:000072">
    <property type="entry name" value="zinc finger protein 143 isoform X1"/>
    <property type="match status" value="1"/>
</dbReference>
<reference evidence="8 9" key="1">
    <citation type="journal article" date="2013" name="MBio">
        <title>Genome sequencing of the plant pathogen Taphrina deformans, the causal agent of peach leaf curl.</title>
        <authorList>
            <person name="Cisse O.H."/>
            <person name="Almeida J.M.G.C.F."/>
            <person name="Fonseca A."/>
            <person name="Kumar A.A."/>
            <person name="Salojaervi J."/>
            <person name="Overmyer K."/>
            <person name="Hauser P.M."/>
            <person name="Pagni M."/>
        </authorList>
    </citation>
    <scope>NUCLEOTIDE SEQUENCE [LARGE SCALE GENOMIC DNA]</scope>
    <source>
        <strain evidence="9">PYCC 5710 / ATCC 11124 / CBS 356.35 / IMI 108563 / JCM 9778 / NBRC 8474</strain>
    </source>
</reference>
<dbReference type="GO" id="GO:0000978">
    <property type="term" value="F:RNA polymerase II cis-regulatory region sequence-specific DNA binding"/>
    <property type="evidence" value="ECO:0007669"/>
    <property type="project" value="TreeGrafter"/>
</dbReference>
<keyword evidence="9" id="KW-1185">Reference proteome</keyword>
<protein>
    <submittedName>
        <fullName evidence="8">Transcriptional regulator NRG1</fullName>
    </submittedName>
</protein>